<proteinExistence type="predicted"/>
<keyword evidence="2" id="KW-1185">Reference proteome</keyword>
<sequence length="73" mass="7956">MLKKSLFALILLMIFSVTNSVPFEKRFSVIGSCPNDPPVEISLTPDPPNPNQEFFIGVSQTVSTSISDGFVPI</sequence>
<dbReference type="Proteomes" id="UP000789920">
    <property type="component" value="Unassembled WGS sequence"/>
</dbReference>
<gene>
    <name evidence="1" type="ORF">RPERSI_LOCUS3362</name>
</gene>
<accession>A0ACA9LR68</accession>
<name>A0ACA9LR68_9GLOM</name>
<evidence type="ECO:0000313" key="2">
    <source>
        <dbReference type="Proteomes" id="UP000789920"/>
    </source>
</evidence>
<reference evidence="1" key="1">
    <citation type="submission" date="2021-06" db="EMBL/GenBank/DDBJ databases">
        <authorList>
            <person name="Kallberg Y."/>
            <person name="Tangrot J."/>
            <person name="Rosling A."/>
        </authorList>
    </citation>
    <scope>NUCLEOTIDE SEQUENCE</scope>
    <source>
        <strain evidence="1">MA461A</strain>
    </source>
</reference>
<comment type="caution">
    <text evidence="1">The sequence shown here is derived from an EMBL/GenBank/DDBJ whole genome shotgun (WGS) entry which is preliminary data.</text>
</comment>
<feature type="non-terminal residue" evidence="1">
    <location>
        <position position="73"/>
    </location>
</feature>
<dbReference type="EMBL" id="CAJVQC010004124">
    <property type="protein sequence ID" value="CAG8536417.1"/>
    <property type="molecule type" value="Genomic_DNA"/>
</dbReference>
<evidence type="ECO:0000313" key="1">
    <source>
        <dbReference type="EMBL" id="CAG8536417.1"/>
    </source>
</evidence>
<organism evidence="1 2">
    <name type="scientific">Racocetra persica</name>
    <dbReference type="NCBI Taxonomy" id="160502"/>
    <lineage>
        <taxon>Eukaryota</taxon>
        <taxon>Fungi</taxon>
        <taxon>Fungi incertae sedis</taxon>
        <taxon>Mucoromycota</taxon>
        <taxon>Glomeromycotina</taxon>
        <taxon>Glomeromycetes</taxon>
        <taxon>Diversisporales</taxon>
        <taxon>Gigasporaceae</taxon>
        <taxon>Racocetra</taxon>
    </lineage>
</organism>
<protein>
    <submittedName>
        <fullName evidence="1">6735_t:CDS:1</fullName>
    </submittedName>
</protein>